<reference evidence="1 2" key="1">
    <citation type="submission" date="2018-08" db="EMBL/GenBank/DDBJ databases">
        <authorList>
            <person name="Laetsch R D."/>
            <person name="Stevens L."/>
            <person name="Kumar S."/>
            <person name="Blaxter L. M."/>
        </authorList>
    </citation>
    <scope>NUCLEOTIDE SEQUENCE [LARGE SCALE GENOMIC DNA]</scope>
</reference>
<dbReference type="AlphaFoldDB" id="A0A3P7MBL9"/>
<sequence length="122" mass="14134">GVRHISQSPTSSAEQQMFTTWLLHRLQRLEYLVINELRDVAVLFLQQPEMLLQGLFPNDISIDEVRLIRSPGIERAVRAIREEKLKRFDQILMPLITRLFSSTSPNELLAAVHEMRKLVDGL</sequence>
<organism evidence="1 2">
    <name type="scientific">Litomosoides sigmodontis</name>
    <name type="common">Filarial nematode worm</name>
    <dbReference type="NCBI Taxonomy" id="42156"/>
    <lineage>
        <taxon>Eukaryota</taxon>
        <taxon>Metazoa</taxon>
        <taxon>Ecdysozoa</taxon>
        <taxon>Nematoda</taxon>
        <taxon>Chromadorea</taxon>
        <taxon>Rhabditida</taxon>
        <taxon>Spirurina</taxon>
        <taxon>Spiruromorpha</taxon>
        <taxon>Filarioidea</taxon>
        <taxon>Onchocercidae</taxon>
        <taxon>Litomosoides</taxon>
    </lineage>
</organism>
<gene>
    <name evidence="1" type="ORF">NLS_LOCUS10197</name>
</gene>
<dbReference type="EMBL" id="UYRX01002785">
    <property type="protein sequence ID" value="VDM93535.1"/>
    <property type="molecule type" value="Genomic_DNA"/>
</dbReference>
<evidence type="ECO:0000313" key="2">
    <source>
        <dbReference type="Proteomes" id="UP000277928"/>
    </source>
</evidence>
<proteinExistence type="predicted"/>
<dbReference type="OrthoDB" id="5842873at2759"/>
<name>A0A3P7MBL9_LITSI</name>
<feature type="non-terminal residue" evidence="1">
    <location>
        <position position="1"/>
    </location>
</feature>
<accession>A0A3P7MBL9</accession>
<dbReference type="Proteomes" id="UP000277928">
    <property type="component" value="Unassembled WGS sequence"/>
</dbReference>
<keyword evidence="2" id="KW-1185">Reference proteome</keyword>
<protein>
    <submittedName>
        <fullName evidence="1">Uncharacterized protein</fullName>
    </submittedName>
</protein>
<evidence type="ECO:0000313" key="1">
    <source>
        <dbReference type="EMBL" id="VDM93535.1"/>
    </source>
</evidence>